<name>A0ABS9ZBB6_9HYPH</name>
<dbReference type="Pfam" id="PF08238">
    <property type="entry name" value="Sel1"/>
    <property type="match status" value="8"/>
</dbReference>
<feature type="transmembrane region" description="Helical" evidence="2">
    <location>
        <begin position="21"/>
        <end position="40"/>
    </location>
</feature>
<dbReference type="InterPro" id="IPR006597">
    <property type="entry name" value="Sel1-like"/>
</dbReference>
<dbReference type="RefSeq" id="WP_243068751.1">
    <property type="nucleotide sequence ID" value="NZ_JAIVFK010000022.1"/>
</dbReference>
<reference evidence="3" key="1">
    <citation type="journal article" date="2022" name="ISME J.">
        <title>Identification of active gaseous-alkane degraders at natural gas seeps.</title>
        <authorList>
            <person name="Farhan Ul Haque M."/>
            <person name="Hernandez M."/>
            <person name="Crombie A.T."/>
            <person name="Murrell J.C."/>
        </authorList>
    </citation>
    <scope>NUCLEOTIDE SEQUENCE</scope>
    <source>
        <strain evidence="3">PC2</strain>
    </source>
</reference>
<feature type="compositionally biased region" description="Low complexity" evidence="1">
    <location>
        <begin position="66"/>
        <end position="75"/>
    </location>
</feature>
<evidence type="ECO:0000313" key="4">
    <source>
        <dbReference type="Proteomes" id="UP001139104"/>
    </source>
</evidence>
<protein>
    <submittedName>
        <fullName evidence="3">Sel1 repeat family protein</fullName>
    </submittedName>
</protein>
<proteinExistence type="predicted"/>
<dbReference type="EMBL" id="JAIVFP010000001">
    <property type="protein sequence ID" value="MCI4684874.1"/>
    <property type="molecule type" value="Genomic_DNA"/>
</dbReference>
<evidence type="ECO:0000313" key="3">
    <source>
        <dbReference type="EMBL" id="MCI4684874.1"/>
    </source>
</evidence>
<comment type="caution">
    <text evidence="3">The sequence shown here is derived from an EMBL/GenBank/DDBJ whole genome shotgun (WGS) entry which is preliminary data.</text>
</comment>
<dbReference type="PANTHER" id="PTHR11102">
    <property type="entry name" value="SEL-1-LIKE PROTEIN"/>
    <property type="match status" value="1"/>
</dbReference>
<keyword evidence="2" id="KW-0812">Transmembrane</keyword>
<keyword evidence="4" id="KW-1185">Reference proteome</keyword>
<dbReference type="InterPro" id="IPR050767">
    <property type="entry name" value="Sel1_AlgK"/>
</dbReference>
<keyword evidence="2" id="KW-1133">Transmembrane helix</keyword>
<dbReference type="InterPro" id="IPR011990">
    <property type="entry name" value="TPR-like_helical_dom_sf"/>
</dbReference>
<dbReference type="SMART" id="SM00671">
    <property type="entry name" value="SEL1"/>
    <property type="match status" value="8"/>
</dbReference>
<sequence>MIARWRYAHFLLWHGDAAYRRIWFIAPQLLALAGVSWLLIETPKPSGSPPDWGKPALPTPERESARPTPAGAAADALRDRAKTDPAALAEIKAKAADGDAVMQFELATLYDPTLPITPHPLAPNAEMAKSLYLTSAKQGLVASEFNYGNFLAYGLAGTAADPETGLQWVVKAAKAGDLNAQRVAGNLYWNGIGAPKNKELALEWYRKAADRGDHYSIMMVGEAYWVGIPPFAKDHVESVKWFRKIASNPAFPAVARYVAVAYRDGDGVQKDHEEAVKWFRKAAEEGDHFAQREIADYYWAGTPPFEKDRVEAVKWYLKASVDPAYPLVWRTLGVAYRNGDGAPRDPQEAIKWFTKAAEAGDPFSAAELGIGYFLGNPPYARDDGEATKWLAIGAKSKTESLAQRLLGICYLEGRGVNRDPKLADFWLKQARANGDKEAGKLLRTLR</sequence>
<organism evidence="3 4">
    <name type="scientific">Candidatus Rhodoblastus alkanivorans</name>
    <dbReference type="NCBI Taxonomy" id="2954117"/>
    <lineage>
        <taxon>Bacteria</taxon>
        <taxon>Pseudomonadati</taxon>
        <taxon>Pseudomonadota</taxon>
        <taxon>Alphaproteobacteria</taxon>
        <taxon>Hyphomicrobiales</taxon>
        <taxon>Rhodoblastaceae</taxon>
        <taxon>Rhodoblastus</taxon>
    </lineage>
</organism>
<gene>
    <name evidence="3" type="ORF">K2U94_19225</name>
</gene>
<feature type="region of interest" description="Disordered" evidence="1">
    <location>
        <begin position="44"/>
        <end position="75"/>
    </location>
</feature>
<evidence type="ECO:0000256" key="1">
    <source>
        <dbReference type="SAM" id="MobiDB-lite"/>
    </source>
</evidence>
<keyword evidence="2" id="KW-0472">Membrane</keyword>
<dbReference type="SUPFAM" id="SSF81901">
    <property type="entry name" value="HCP-like"/>
    <property type="match status" value="2"/>
</dbReference>
<accession>A0ABS9ZBB6</accession>
<dbReference type="Gene3D" id="1.25.40.10">
    <property type="entry name" value="Tetratricopeptide repeat domain"/>
    <property type="match status" value="3"/>
</dbReference>
<dbReference type="PANTHER" id="PTHR11102:SF160">
    <property type="entry name" value="ERAD-ASSOCIATED E3 UBIQUITIN-PROTEIN LIGASE COMPONENT HRD3"/>
    <property type="match status" value="1"/>
</dbReference>
<evidence type="ECO:0000256" key="2">
    <source>
        <dbReference type="SAM" id="Phobius"/>
    </source>
</evidence>
<dbReference type="Proteomes" id="UP001139104">
    <property type="component" value="Unassembled WGS sequence"/>
</dbReference>